<dbReference type="PANTHER" id="PTHR43310:SF1">
    <property type="entry name" value="SULFATE TRANSPORTER YBAR-RELATED"/>
    <property type="match status" value="1"/>
</dbReference>
<dbReference type="InterPro" id="IPR052706">
    <property type="entry name" value="Membrane-Transporter-like"/>
</dbReference>
<feature type="transmembrane region" description="Helical" evidence="5">
    <location>
        <begin position="216"/>
        <end position="235"/>
    </location>
</feature>
<feature type="transmembrane region" description="Helical" evidence="5">
    <location>
        <begin position="267"/>
        <end position="290"/>
    </location>
</feature>
<dbReference type="PROSITE" id="PS50042">
    <property type="entry name" value="CNMP_BINDING_3"/>
    <property type="match status" value="1"/>
</dbReference>
<keyword evidence="3 5" id="KW-1133">Transmembrane helix</keyword>
<dbReference type="InterPro" id="IPR018488">
    <property type="entry name" value="cNMP-bd_CS"/>
</dbReference>
<keyword evidence="9" id="KW-1185">Reference proteome</keyword>
<feature type="transmembrane region" description="Helical" evidence="5">
    <location>
        <begin position="84"/>
        <end position="104"/>
    </location>
</feature>
<dbReference type="InterPro" id="IPR018490">
    <property type="entry name" value="cNMP-bd_dom_sf"/>
</dbReference>
<protein>
    <submittedName>
        <fullName evidence="8">Bicarbonate transporter BicA</fullName>
    </submittedName>
</protein>
<dbReference type="InterPro" id="IPR014710">
    <property type="entry name" value="RmlC-like_jellyroll"/>
</dbReference>
<dbReference type="Pfam" id="PF00916">
    <property type="entry name" value="Sulfate_transp"/>
    <property type="match status" value="1"/>
</dbReference>
<evidence type="ECO:0000256" key="3">
    <source>
        <dbReference type="ARBA" id="ARBA00022989"/>
    </source>
</evidence>
<evidence type="ECO:0000313" key="9">
    <source>
        <dbReference type="Proteomes" id="UP000193200"/>
    </source>
</evidence>
<evidence type="ECO:0000256" key="4">
    <source>
        <dbReference type="ARBA" id="ARBA00023136"/>
    </source>
</evidence>
<evidence type="ECO:0000256" key="5">
    <source>
        <dbReference type="SAM" id="Phobius"/>
    </source>
</evidence>
<dbReference type="Gene3D" id="2.60.120.10">
    <property type="entry name" value="Jelly Rolls"/>
    <property type="match status" value="1"/>
</dbReference>
<comment type="subcellular location">
    <subcellularLocation>
        <location evidence="1">Membrane</location>
        <topology evidence="1">Multi-pass membrane protein</topology>
    </subcellularLocation>
</comment>
<dbReference type="InterPro" id="IPR036513">
    <property type="entry name" value="STAS_dom_sf"/>
</dbReference>
<dbReference type="CDD" id="cd00038">
    <property type="entry name" value="CAP_ED"/>
    <property type="match status" value="1"/>
</dbReference>
<name>A0A1Y5R8W5_9PROT</name>
<dbReference type="CDD" id="cd07042">
    <property type="entry name" value="STAS_SulP_like_sulfate_transporter"/>
    <property type="match status" value="1"/>
</dbReference>
<keyword evidence="4 5" id="KW-0472">Membrane</keyword>
<feature type="transmembrane region" description="Helical" evidence="5">
    <location>
        <begin position="373"/>
        <end position="391"/>
    </location>
</feature>
<keyword evidence="2 5" id="KW-0812">Transmembrane</keyword>
<feature type="transmembrane region" description="Helical" evidence="5">
    <location>
        <begin position="403"/>
        <end position="436"/>
    </location>
</feature>
<gene>
    <name evidence="8" type="primary">bicA</name>
    <name evidence="8" type="ORF">OCH7691_00063</name>
</gene>
<reference evidence="8 9" key="1">
    <citation type="submission" date="2017-03" db="EMBL/GenBank/DDBJ databases">
        <authorList>
            <person name="Afonso C.L."/>
            <person name="Miller P.J."/>
            <person name="Scott M.A."/>
            <person name="Spackman E."/>
            <person name="Goraichik I."/>
            <person name="Dimitrov K.M."/>
            <person name="Suarez D.L."/>
            <person name="Swayne D.E."/>
        </authorList>
    </citation>
    <scope>NUCLEOTIDE SEQUENCE [LARGE SCALE GENOMIC DNA]</scope>
    <source>
        <strain evidence="8 9">CECT 7691</strain>
    </source>
</reference>
<feature type="domain" description="Cyclic nucleotide-binding" evidence="6">
    <location>
        <begin position="602"/>
        <end position="705"/>
    </location>
</feature>
<dbReference type="InParanoid" id="A0A1Y5R8W5"/>
<dbReference type="PROSITE" id="PS00888">
    <property type="entry name" value="CNMP_BINDING_1"/>
    <property type="match status" value="1"/>
</dbReference>
<evidence type="ECO:0000259" key="7">
    <source>
        <dbReference type="PROSITE" id="PS50801"/>
    </source>
</evidence>
<feature type="transmembrane region" description="Helical" evidence="5">
    <location>
        <begin position="144"/>
        <end position="166"/>
    </location>
</feature>
<dbReference type="Pfam" id="PF01740">
    <property type="entry name" value="STAS"/>
    <property type="match status" value="1"/>
</dbReference>
<proteinExistence type="predicted"/>
<feature type="transmembrane region" description="Helical" evidence="5">
    <location>
        <begin position="342"/>
        <end position="361"/>
    </location>
</feature>
<dbReference type="Pfam" id="PF00027">
    <property type="entry name" value="cNMP_binding"/>
    <property type="match status" value="1"/>
</dbReference>
<dbReference type="SUPFAM" id="SSF52091">
    <property type="entry name" value="SpoIIaa-like"/>
    <property type="match status" value="1"/>
</dbReference>
<dbReference type="GO" id="GO:0016020">
    <property type="term" value="C:membrane"/>
    <property type="evidence" value="ECO:0007669"/>
    <property type="project" value="UniProtKB-SubCell"/>
</dbReference>
<feature type="domain" description="STAS" evidence="7">
    <location>
        <begin position="472"/>
        <end position="579"/>
    </location>
</feature>
<feature type="transmembrane region" description="Helical" evidence="5">
    <location>
        <begin position="110"/>
        <end position="132"/>
    </location>
</feature>
<evidence type="ECO:0000256" key="1">
    <source>
        <dbReference type="ARBA" id="ARBA00004141"/>
    </source>
</evidence>
<dbReference type="InterPro" id="IPR000595">
    <property type="entry name" value="cNMP-bd_dom"/>
</dbReference>
<accession>A0A1Y5R8W5</accession>
<feature type="transmembrane region" description="Helical" evidence="5">
    <location>
        <begin position="21"/>
        <end position="43"/>
    </location>
</feature>
<organism evidence="8 9">
    <name type="scientific">Oceanibacterium hippocampi</name>
    <dbReference type="NCBI Taxonomy" id="745714"/>
    <lineage>
        <taxon>Bacteria</taxon>
        <taxon>Pseudomonadati</taxon>
        <taxon>Pseudomonadota</taxon>
        <taxon>Alphaproteobacteria</taxon>
        <taxon>Sneathiellales</taxon>
        <taxon>Sneathiellaceae</taxon>
        <taxon>Oceanibacterium</taxon>
    </lineage>
</organism>
<dbReference type="EMBL" id="FWFR01000001">
    <property type="protein sequence ID" value="SLN10753.1"/>
    <property type="molecule type" value="Genomic_DNA"/>
</dbReference>
<feature type="transmembrane region" description="Helical" evidence="5">
    <location>
        <begin position="49"/>
        <end position="72"/>
    </location>
</feature>
<dbReference type="RefSeq" id="WP_176244872.1">
    <property type="nucleotide sequence ID" value="NZ_FWFR01000001.1"/>
</dbReference>
<dbReference type="PANTHER" id="PTHR43310">
    <property type="entry name" value="SULFATE TRANSPORTER YBAR-RELATED"/>
    <property type="match status" value="1"/>
</dbReference>
<feature type="transmembrane region" description="Helical" evidence="5">
    <location>
        <begin position="186"/>
        <end position="204"/>
    </location>
</feature>
<dbReference type="SUPFAM" id="SSF51206">
    <property type="entry name" value="cAMP-binding domain-like"/>
    <property type="match status" value="1"/>
</dbReference>
<dbReference type="Gene3D" id="3.30.750.24">
    <property type="entry name" value="STAS domain"/>
    <property type="match status" value="1"/>
</dbReference>
<dbReference type="InterPro" id="IPR002645">
    <property type="entry name" value="STAS_dom"/>
</dbReference>
<dbReference type="AlphaFoldDB" id="A0A1Y5R8W5"/>
<dbReference type="PROSITE" id="PS50801">
    <property type="entry name" value="STAS"/>
    <property type="match status" value="1"/>
</dbReference>
<dbReference type="InterPro" id="IPR011547">
    <property type="entry name" value="SLC26A/SulP_dom"/>
</dbReference>
<evidence type="ECO:0000256" key="2">
    <source>
        <dbReference type="ARBA" id="ARBA00022692"/>
    </source>
</evidence>
<sequence>MTIDTTAMNSTRRIEGIFRDISAGAVVALVSAAYSLSYAALIFSGPLSGGIAAGITVSLIGAAVGAIAVAVLGSIPVAISGPDTASMAIFSGVSAAIASNAMIAGDADTAIFQVLATMTVTALLTGGALLVFGALHLGAWIRFIPYPVVGGFLAASGWLLCVGAINMMSGDRIDFMAFDQLIGADYWPRLGAGLVFAAVMFIATVRVKSALMVPGLLVLGSLVVHLVLLATGTGIDEAQAGQWLLLPLEKPDLWLPTAMFEPGAVDYALILAESAGIATVVVVTTMAILLNATGLEVSFATDANLDRELRANGVANIVATVAGGLPSSLGVNRSLLNAQAGATGRTAGVASGIFCLGFLFFGGDLVGYVPRPVLGGTLLFLGVSVLVSWLWKTRKRLAMPDYLLILAILVVIVNEGFLAGVVLGVVAACLIFAISYSRVRVIKNDLTRAEYASHVDRPQSEGHALCDHGSQIRILALQGYLFFGTSNRVFEAVRNAIEHPGKEPILVEILDFRLVSGLDSSAVYSFVKLRQLAERHGMFILLTGLSTRIREALRLEGLLQSDDDRLLEFPDLDHGLEWAENVVLAEDRTLMAEAACPFSEWLGRTLGQERLAESLMRYFERLELAPGARLCEEGAEADTIYFVESGRISILLERPDGPPIRLRSMIGHTIVGEVGFYQRAVRTASVAADEAAVVHSLSRSAFERMEADEPALAAACHAMIARVIADRLAFSNAEILALQR</sequence>
<dbReference type="Proteomes" id="UP000193200">
    <property type="component" value="Unassembled WGS sequence"/>
</dbReference>
<evidence type="ECO:0000259" key="6">
    <source>
        <dbReference type="PROSITE" id="PS50042"/>
    </source>
</evidence>
<evidence type="ECO:0000313" key="8">
    <source>
        <dbReference type="EMBL" id="SLN10753.1"/>
    </source>
</evidence>